<evidence type="ECO:0000259" key="1">
    <source>
        <dbReference type="Pfam" id="PF08241"/>
    </source>
</evidence>
<feature type="domain" description="Methyltransferase type 11" evidence="1">
    <location>
        <begin position="64"/>
        <end position="150"/>
    </location>
</feature>
<dbReference type="Gene3D" id="3.40.50.150">
    <property type="entry name" value="Vaccinia Virus protein VP39"/>
    <property type="match status" value="1"/>
</dbReference>
<accession>A0A0F9IMY3</accession>
<gene>
    <name evidence="2" type="ORF">LCGC14_1857470</name>
</gene>
<proteinExistence type="predicted"/>
<dbReference type="Pfam" id="PF08241">
    <property type="entry name" value="Methyltransf_11"/>
    <property type="match status" value="1"/>
</dbReference>
<dbReference type="InterPro" id="IPR029063">
    <property type="entry name" value="SAM-dependent_MTases_sf"/>
</dbReference>
<dbReference type="EMBL" id="LAZR01018748">
    <property type="protein sequence ID" value="KKL95155.1"/>
    <property type="molecule type" value="Genomic_DNA"/>
</dbReference>
<name>A0A0F9IMY3_9ZZZZ</name>
<dbReference type="AlphaFoldDB" id="A0A0F9IMY3"/>
<protein>
    <recommendedName>
        <fullName evidence="1">Methyltransferase type 11 domain-containing protein</fullName>
    </recommendedName>
</protein>
<dbReference type="InterPro" id="IPR013216">
    <property type="entry name" value="Methyltransf_11"/>
</dbReference>
<dbReference type="CDD" id="cd02440">
    <property type="entry name" value="AdoMet_MTases"/>
    <property type="match status" value="1"/>
</dbReference>
<dbReference type="SUPFAM" id="SSF53335">
    <property type="entry name" value="S-adenosyl-L-methionine-dependent methyltransferases"/>
    <property type="match status" value="1"/>
</dbReference>
<dbReference type="GO" id="GO:0008757">
    <property type="term" value="F:S-adenosylmethionine-dependent methyltransferase activity"/>
    <property type="evidence" value="ECO:0007669"/>
    <property type="project" value="InterPro"/>
</dbReference>
<organism evidence="2">
    <name type="scientific">marine sediment metagenome</name>
    <dbReference type="NCBI Taxonomy" id="412755"/>
    <lineage>
        <taxon>unclassified sequences</taxon>
        <taxon>metagenomes</taxon>
        <taxon>ecological metagenomes</taxon>
    </lineage>
</organism>
<comment type="caution">
    <text evidence="2">The sequence shown here is derived from an EMBL/GenBank/DDBJ whole genome shotgun (WGS) entry which is preliminary data.</text>
</comment>
<evidence type="ECO:0000313" key="2">
    <source>
        <dbReference type="EMBL" id="KKL95155.1"/>
    </source>
</evidence>
<reference evidence="2" key="1">
    <citation type="journal article" date="2015" name="Nature">
        <title>Complex archaea that bridge the gap between prokaryotes and eukaryotes.</title>
        <authorList>
            <person name="Spang A."/>
            <person name="Saw J.H."/>
            <person name="Jorgensen S.L."/>
            <person name="Zaremba-Niedzwiedzka K."/>
            <person name="Martijn J."/>
            <person name="Lind A.E."/>
            <person name="van Eijk R."/>
            <person name="Schleper C."/>
            <person name="Guy L."/>
            <person name="Ettema T.J."/>
        </authorList>
    </citation>
    <scope>NUCLEOTIDE SEQUENCE</scope>
</reference>
<sequence length="195" mass="22521">MVLSPNEYDISYFDGHKTTYRHNAGYTRYERFKGYNGENSLGELWKDKTKKLFDTHSLSGKKVLEIGCAKGFIVEDLRSFGVDCYGLDVSPYAVGEASNSVKPFLTVADAKTYLSNYKNNEFDVVFSLRFLECIDVADLPTLISEINRISKFQFHEIDETSNKYYLEKPLNWWKKFEWNKGSLLVSNTNKDVLVK</sequence>